<dbReference type="InterPro" id="IPR020084">
    <property type="entry name" value="NUDIX_hydrolase_CS"/>
</dbReference>
<dbReference type="CDD" id="cd18876">
    <property type="entry name" value="NUDIX_Hydrolase"/>
    <property type="match status" value="1"/>
</dbReference>
<dbReference type="GO" id="GO:0016787">
    <property type="term" value="F:hydrolase activity"/>
    <property type="evidence" value="ECO:0007669"/>
    <property type="project" value="UniProtKB-KW"/>
</dbReference>
<dbReference type="InterPro" id="IPR020476">
    <property type="entry name" value="Nudix_hydrolase"/>
</dbReference>
<dbReference type="SUPFAM" id="SSF55811">
    <property type="entry name" value="Nudix"/>
    <property type="match status" value="1"/>
</dbReference>
<dbReference type="Gene3D" id="3.90.79.10">
    <property type="entry name" value="Nucleoside Triphosphate Pyrophosphohydrolase"/>
    <property type="match status" value="1"/>
</dbReference>
<dbReference type="RefSeq" id="WP_162348907.1">
    <property type="nucleotide sequence ID" value="NZ_QOVG01000003.1"/>
</dbReference>
<gene>
    <name evidence="7" type="ORF">DT603_05735</name>
</gene>
<sequence length="189" mass="20692">MNATPQSVAELDAGFPRRRCSAAGIIHDQYGRILVVKPSYRPGWLLPGGLVEALETPASALRREVMEETGIATAIVRMLCMDMLPARDGFSESVHFLFECAPTHAEGDRSLPVDGIEILEARFLEAGQAMALLAAPIRRRLETVLNGRTGYLEDGHFIVPFACGEDAPHVTTPRSAPLQAQPLQEEYRP</sequence>
<dbReference type="InterPro" id="IPR000086">
    <property type="entry name" value="NUDIX_hydrolase_dom"/>
</dbReference>
<evidence type="ECO:0000256" key="4">
    <source>
        <dbReference type="RuleBase" id="RU003476"/>
    </source>
</evidence>
<evidence type="ECO:0000256" key="2">
    <source>
        <dbReference type="ARBA" id="ARBA00022801"/>
    </source>
</evidence>
<evidence type="ECO:0000313" key="8">
    <source>
        <dbReference type="Proteomes" id="UP001429354"/>
    </source>
</evidence>
<evidence type="ECO:0000259" key="6">
    <source>
        <dbReference type="PROSITE" id="PS51462"/>
    </source>
</evidence>
<evidence type="ECO:0000256" key="1">
    <source>
        <dbReference type="ARBA" id="ARBA00001946"/>
    </source>
</evidence>
<dbReference type="Pfam" id="PF00293">
    <property type="entry name" value="NUDIX"/>
    <property type="match status" value="1"/>
</dbReference>
<comment type="caution">
    <text evidence="7">The sequence shown here is derived from an EMBL/GenBank/DDBJ whole genome shotgun (WGS) entry which is preliminary data.</text>
</comment>
<evidence type="ECO:0000256" key="5">
    <source>
        <dbReference type="SAM" id="MobiDB-lite"/>
    </source>
</evidence>
<keyword evidence="2 4" id="KW-0378">Hydrolase</keyword>
<accession>A0ABX0A9Y6</accession>
<feature type="region of interest" description="Disordered" evidence="5">
    <location>
        <begin position="170"/>
        <end position="189"/>
    </location>
</feature>
<dbReference type="InterPro" id="IPR015797">
    <property type="entry name" value="NUDIX_hydrolase-like_dom_sf"/>
</dbReference>
<evidence type="ECO:0000313" key="7">
    <source>
        <dbReference type="EMBL" id="NDK38342.1"/>
    </source>
</evidence>
<dbReference type="Proteomes" id="UP001429354">
    <property type="component" value="Unassembled WGS sequence"/>
</dbReference>
<reference evidence="7 8" key="1">
    <citation type="submission" date="2018-07" db="EMBL/GenBank/DDBJ databases">
        <title>Whole genome Sequencing of Pseudoxanthomonas gei KCTC 32298 (T).</title>
        <authorList>
            <person name="Kumar S."/>
            <person name="Bansal K."/>
            <person name="Kaur A."/>
            <person name="Patil P."/>
            <person name="Sharma S."/>
            <person name="Patil P.B."/>
        </authorList>
    </citation>
    <scope>NUCLEOTIDE SEQUENCE [LARGE SCALE GENOMIC DNA]</scope>
    <source>
        <strain evidence="7 8">KCTC 32298</strain>
    </source>
</reference>
<dbReference type="PANTHER" id="PTHR43046">
    <property type="entry name" value="GDP-MANNOSE MANNOSYL HYDROLASE"/>
    <property type="match status" value="1"/>
</dbReference>
<dbReference type="PANTHER" id="PTHR43046:SF12">
    <property type="entry name" value="GDP-MANNOSE MANNOSYL HYDROLASE"/>
    <property type="match status" value="1"/>
</dbReference>
<feature type="domain" description="Nudix hydrolase" evidence="6">
    <location>
        <begin position="16"/>
        <end position="146"/>
    </location>
</feature>
<keyword evidence="3" id="KW-0460">Magnesium</keyword>
<comment type="similarity">
    <text evidence="4">Belongs to the Nudix hydrolase family.</text>
</comment>
<dbReference type="PROSITE" id="PS51462">
    <property type="entry name" value="NUDIX"/>
    <property type="match status" value="1"/>
</dbReference>
<evidence type="ECO:0000256" key="3">
    <source>
        <dbReference type="ARBA" id="ARBA00022842"/>
    </source>
</evidence>
<protein>
    <submittedName>
        <fullName evidence="7">NUDIX hydrolase</fullName>
    </submittedName>
</protein>
<name>A0ABX0A9Y6_9GAMM</name>
<dbReference type="EMBL" id="QOVG01000003">
    <property type="protein sequence ID" value="NDK38342.1"/>
    <property type="molecule type" value="Genomic_DNA"/>
</dbReference>
<proteinExistence type="inferred from homology"/>
<keyword evidence="8" id="KW-1185">Reference proteome</keyword>
<comment type="cofactor">
    <cofactor evidence="1">
        <name>Mg(2+)</name>
        <dbReference type="ChEBI" id="CHEBI:18420"/>
    </cofactor>
</comment>
<dbReference type="PROSITE" id="PS00893">
    <property type="entry name" value="NUDIX_BOX"/>
    <property type="match status" value="1"/>
</dbReference>
<dbReference type="PRINTS" id="PR00502">
    <property type="entry name" value="NUDIXFAMILY"/>
</dbReference>
<organism evidence="7 8">
    <name type="scientific">Pseudoxanthomonas gei</name>
    <dbReference type="NCBI Taxonomy" id="1383030"/>
    <lineage>
        <taxon>Bacteria</taxon>
        <taxon>Pseudomonadati</taxon>
        <taxon>Pseudomonadota</taxon>
        <taxon>Gammaproteobacteria</taxon>
        <taxon>Lysobacterales</taxon>
        <taxon>Lysobacteraceae</taxon>
        <taxon>Pseudoxanthomonas</taxon>
    </lineage>
</organism>